<organism evidence="1">
    <name type="scientific">Arundo donax</name>
    <name type="common">Giant reed</name>
    <name type="synonym">Donax arundinaceus</name>
    <dbReference type="NCBI Taxonomy" id="35708"/>
    <lineage>
        <taxon>Eukaryota</taxon>
        <taxon>Viridiplantae</taxon>
        <taxon>Streptophyta</taxon>
        <taxon>Embryophyta</taxon>
        <taxon>Tracheophyta</taxon>
        <taxon>Spermatophyta</taxon>
        <taxon>Magnoliopsida</taxon>
        <taxon>Liliopsida</taxon>
        <taxon>Poales</taxon>
        <taxon>Poaceae</taxon>
        <taxon>PACMAD clade</taxon>
        <taxon>Arundinoideae</taxon>
        <taxon>Arundineae</taxon>
        <taxon>Arundo</taxon>
    </lineage>
</organism>
<reference evidence="1" key="2">
    <citation type="journal article" date="2015" name="Data Brief">
        <title>Shoot transcriptome of the giant reed, Arundo donax.</title>
        <authorList>
            <person name="Barrero R.A."/>
            <person name="Guerrero F.D."/>
            <person name="Moolhuijzen P."/>
            <person name="Goolsby J.A."/>
            <person name="Tidwell J."/>
            <person name="Bellgard S.E."/>
            <person name="Bellgard M.I."/>
        </authorList>
    </citation>
    <scope>NUCLEOTIDE SEQUENCE</scope>
    <source>
        <tissue evidence="1">Shoot tissue taken approximately 20 cm above the soil surface</tissue>
    </source>
</reference>
<sequence length="17" mass="1908">MNNLMAHANRILSNLVP</sequence>
<name>A0A0A8YMP4_ARUDO</name>
<dbReference type="AlphaFoldDB" id="A0A0A8YMP4"/>
<proteinExistence type="predicted"/>
<accession>A0A0A8YMP4</accession>
<dbReference type="EMBL" id="GBRH01271550">
    <property type="protein sequence ID" value="JAD26345.1"/>
    <property type="molecule type" value="Transcribed_RNA"/>
</dbReference>
<protein>
    <submittedName>
        <fullName evidence="1">Uncharacterized protein</fullName>
    </submittedName>
</protein>
<evidence type="ECO:0000313" key="1">
    <source>
        <dbReference type="EMBL" id="JAD26345.1"/>
    </source>
</evidence>
<reference evidence="1" key="1">
    <citation type="submission" date="2014-09" db="EMBL/GenBank/DDBJ databases">
        <authorList>
            <person name="Magalhaes I.L.F."/>
            <person name="Oliveira U."/>
            <person name="Santos F.R."/>
            <person name="Vidigal T.H.D.A."/>
            <person name="Brescovit A.D."/>
            <person name="Santos A.J."/>
        </authorList>
    </citation>
    <scope>NUCLEOTIDE SEQUENCE</scope>
    <source>
        <tissue evidence="1">Shoot tissue taken approximately 20 cm above the soil surface</tissue>
    </source>
</reference>